<feature type="transmembrane region" description="Helical" evidence="7">
    <location>
        <begin position="154"/>
        <end position="177"/>
    </location>
</feature>
<dbReference type="RefSeq" id="WP_155110482.1">
    <property type="nucleotide sequence ID" value="NZ_WMIB01000001.1"/>
</dbReference>
<dbReference type="FunFam" id="1.20.1080.10:FF:000011">
    <property type="entry name" value="Formate family transporter"/>
    <property type="match status" value="1"/>
</dbReference>
<dbReference type="GO" id="GO:0015499">
    <property type="term" value="F:formate transmembrane transporter activity"/>
    <property type="evidence" value="ECO:0007669"/>
    <property type="project" value="TreeGrafter"/>
</dbReference>
<comment type="similarity">
    <text evidence="6">Belongs to the FNT transporter (TC 1.A.16) family.</text>
</comment>
<evidence type="ECO:0000256" key="5">
    <source>
        <dbReference type="ARBA" id="ARBA00023136"/>
    </source>
</evidence>
<keyword evidence="4 7" id="KW-1133">Transmembrane helix</keyword>
<dbReference type="AlphaFoldDB" id="A0A7X2S297"/>
<protein>
    <submittedName>
        <fullName evidence="8">Formate/nitrite transporter</fullName>
    </submittedName>
</protein>
<feature type="transmembrane region" description="Helical" evidence="7">
    <location>
        <begin position="189"/>
        <end position="217"/>
    </location>
</feature>
<evidence type="ECO:0000256" key="3">
    <source>
        <dbReference type="ARBA" id="ARBA00022692"/>
    </source>
</evidence>
<feature type="transmembrane region" description="Helical" evidence="7">
    <location>
        <begin position="229"/>
        <end position="251"/>
    </location>
</feature>
<dbReference type="InterPro" id="IPR023271">
    <property type="entry name" value="Aquaporin-like"/>
</dbReference>
<reference evidence="8 9" key="1">
    <citation type="journal article" date="2017" name="Int. J. Syst. Evol. Microbiol.">
        <title>Bacillus mangrovi sp. nov., isolated from a sediment sample from a mangrove forest.</title>
        <authorList>
            <person name="Gupta V."/>
            <person name="Singh P.K."/>
            <person name="Korpole S."/>
            <person name="Tanuku N.R.S."/>
            <person name="Pinnaka A.K."/>
        </authorList>
    </citation>
    <scope>NUCLEOTIDE SEQUENCE [LARGE SCALE GENOMIC DNA]</scope>
    <source>
        <strain evidence="8 9">KCTC 33872</strain>
    </source>
</reference>
<evidence type="ECO:0000256" key="7">
    <source>
        <dbReference type="SAM" id="Phobius"/>
    </source>
</evidence>
<evidence type="ECO:0000256" key="4">
    <source>
        <dbReference type="ARBA" id="ARBA00022989"/>
    </source>
</evidence>
<evidence type="ECO:0000256" key="1">
    <source>
        <dbReference type="ARBA" id="ARBA00004141"/>
    </source>
</evidence>
<dbReference type="PANTHER" id="PTHR30520">
    <property type="entry name" value="FORMATE TRANSPORTER-RELATED"/>
    <property type="match status" value="1"/>
</dbReference>
<keyword evidence="2" id="KW-0813">Transport</keyword>
<dbReference type="Gene3D" id="1.20.1080.10">
    <property type="entry name" value="Glycerol uptake facilitator protein"/>
    <property type="match status" value="1"/>
</dbReference>
<comment type="subcellular location">
    <subcellularLocation>
        <location evidence="1">Membrane</location>
        <topology evidence="1">Multi-pass membrane protein</topology>
    </subcellularLocation>
</comment>
<dbReference type="Proteomes" id="UP000434639">
    <property type="component" value="Unassembled WGS sequence"/>
</dbReference>
<feature type="transmembrane region" description="Helical" evidence="7">
    <location>
        <begin position="109"/>
        <end position="134"/>
    </location>
</feature>
<gene>
    <name evidence="8" type="ORF">GKZ89_00795</name>
</gene>
<evidence type="ECO:0000256" key="2">
    <source>
        <dbReference type="ARBA" id="ARBA00022448"/>
    </source>
</evidence>
<comment type="caution">
    <text evidence="8">The sequence shown here is derived from an EMBL/GenBank/DDBJ whole genome shotgun (WGS) entry which is preliminary data.</text>
</comment>
<accession>A0A7X2S297</accession>
<name>A0A7X2S297_9BACI</name>
<keyword evidence="9" id="KW-1185">Reference proteome</keyword>
<proteinExistence type="inferred from homology"/>
<dbReference type="Pfam" id="PF01226">
    <property type="entry name" value="Form_Nir_trans"/>
    <property type="match status" value="1"/>
</dbReference>
<evidence type="ECO:0000313" key="9">
    <source>
        <dbReference type="Proteomes" id="UP000434639"/>
    </source>
</evidence>
<sequence>MAFLKPEQIAEKTVESGVSKTKLPLAAKWILGFLGGAFISLGFLLDIRVIADLPEEWGSFASLLGGAVFPVGLILVVLAGAELVTGNIMSVSMAWYAKKIPLKAVGANWLLILLANFAGALFVAFFFGHVVGLTETGPYLEKTVSMAGAKLDESFLQTFVSAIGCNWLVCLAIWLAAGSDDMGGKILGIWFPIMAFVAIGFQHVVANMFLIPAAIFAGHYSWLEYLGNFLPTLLGNMIGGSLFVGMAYYIAYFKKDVKRSVASKKVS</sequence>
<dbReference type="PROSITE" id="PS01006">
    <property type="entry name" value="FORMATE_NITRITE_TP_2"/>
    <property type="match status" value="1"/>
</dbReference>
<dbReference type="OrthoDB" id="9786493at2"/>
<keyword evidence="3 7" id="KW-0812">Transmembrane</keyword>
<feature type="transmembrane region" description="Helical" evidence="7">
    <location>
        <begin position="29"/>
        <end position="51"/>
    </location>
</feature>
<organism evidence="8 9">
    <name type="scientific">Metabacillus mangrovi</name>
    <dbReference type="NCBI Taxonomy" id="1491830"/>
    <lineage>
        <taxon>Bacteria</taxon>
        <taxon>Bacillati</taxon>
        <taxon>Bacillota</taxon>
        <taxon>Bacilli</taxon>
        <taxon>Bacillales</taxon>
        <taxon>Bacillaceae</taxon>
        <taxon>Metabacillus</taxon>
    </lineage>
</organism>
<dbReference type="InterPro" id="IPR024002">
    <property type="entry name" value="For/NO2_transpt_CS"/>
</dbReference>
<feature type="transmembrane region" description="Helical" evidence="7">
    <location>
        <begin position="71"/>
        <end position="97"/>
    </location>
</feature>
<keyword evidence="5 7" id="KW-0472">Membrane</keyword>
<dbReference type="NCBIfam" id="TIGR00790">
    <property type="entry name" value="fnt"/>
    <property type="match status" value="1"/>
</dbReference>
<dbReference type="PANTHER" id="PTHR30520:SF6">
    <property type="entry name" value="FORMATE_NITRATE FAMILY TRANSPORTER (EUROFUNG)"/>
    <property type="match status" value="1"/>
</dbReference>
<dbReference type="EMBL" id="WMIB01000001">
    <property type="protein sequence ID" value="MTH51926.1"/>
    <property type="molecule type" value="Genomic_DNA"/>
</dbReference>
<evidence type="ECO:0000256" key="6">
    <source>
        <dbReference type="ARBA" id="ARBA00049660"/>
    </source>
</evidence>
<dbReference type="GO" id="GO:0005886">
    <property type="term" value="C:plasma membrane"/>
    <property type="evidence" value="ECO:0007669"/>
    <property type="project" value="TreeGrafter"/>
</dbReference>
<evidence type="ECO:0000313" key="8">
    <source>
        <dbReference type="EMBL" id="MTH51926.1"/>
    </source>
</evidence>
<dbReference type="InterPro" id="IPR000292">
    <property type="entry name" value="For/NO2_transpt"/>
</dbReference>